<organism evidence="2 3">
    <name type="scientific">[Clostridium] polysaccharolyticum</name>
    <dbReference type="NCBI Taxonomy" id="29364"/>
    <lineage>
        <taxon>Bacteria</taxon>
        <taxon>Bacillati</taxon>
        <taxon>Bacillota</taxon>
        <taxon>Clostridia</taxon>
        <taxon>Lachnospirales</taxon>
        <taxon>Lachnospiraceae</taxon>
    </lineage>
</organism>
<sequence length="226" mass="26999">MKQKMSRHEMSKKEIWRDTASMFVRMMFGLELFFMYIGWIGFVFSLSGNLKYLKYILEKLSDAKMQHYDSFSSNISLDSLQNFFESYRVFFLFVLILGLFLSLFWILWFQIGKSRCVAALHVLKDVFVCALFVYALCKFPIVHYLEIILFVVLLAFAFADCLIMKSLYLYHKRLKKERMRTLDQIQEYSGNGYHITKPKLDLEFHPIKEVSRKEEKIPVDDYLKNM</sequence>
<feature type="transmembrane region" description="Helical" evidence="1">
    <location>
        <begin position="21"/>
        <end position="44"/>
    </location>
</feature>
<dbReference type="EMBL" id="FOHN01000007">
    <property type="protein sequence ID" value="SET05337.1"/>
    <property type="molecule type" value="Genomic_DNA"/>
</dbReference>
<feature type="transmembrane region" description="Helical" evidence="1">
    <location>
        <begin position="89"/>
        <end position="110"/>
    </location>
</feature>
<keyword evidence="3" id="KW-1185">Reference proteome</keyword>
<evidence type="ECO:0000313" key="2">
    <source>
        <dbReference type="EMBL" id="SET05337.1"/>
    </source>
</evidence>
<gene>
    <name evidence="2" type="ORF">SAMN04487772_107101</name>
</gene>
<feature type="transmembrane region" description="Helical" evidence="1">
    <location>
        <begin position="147"/>
        <end position="170"/>
    </location>
</feature>
<evidence type="ECO:0000256" key="1">
    <source>
        <dbReference type="SAM" id="Phobius"/>
    </source>
</evidence>
<feature type="transmembrane region" description="Helical" evidence="1">
    <location>
        <begin position="122"/>
        <end position="141"/>
    </location>
</feature>
<name>A0A1I0BEQ4_9FIRM</name>
<dbReference type="AlphaFoldDB" id="A0A1I0BEQ4"/>
<proteinExistence type="predicted"/>
<keyword evidence="1" id="KW-1133">Transmembrane helix</keyword>
<evidence type="ECO:0000313" key="3">
    <source>
        <dbReference type="Proteomes" id="UP000199800"/>
    </source>
</evidence>
<dbReference type="Proteomes" id="UP000199800">
    <property type="component" value="Unassembled WGS sequence"/>
</dbReference>
<dbReference type="RefSeq" id="WP_092477445.1">
    <property type="nucleotide sequence ID" value="NZ_FOHN01000007.1"/>
</dbReference>
<keyword evidence="1" id="KW-0812">Transmembrane</keyword>
<reference evidence="2 3" key="1">
    <citation type="submission" date="2016-10" db="EMBL/GenBank/DDBJ databases">
        <authorList>
            <person name="de Groot N.N."/>
        </authorList>
    </citation>
    <scope>NUCLEOTIDE SEQUENCE [LARGE SCALE GENOMIC DNA]</scope>
    <source>
        <strain evidence="2 3">DSM 1801</strain>
    </source>
</reference>
<keyword evidence="1" id="KW-0472">Membrane</keyword>
<accession>A0A1I0BEQ4</accession>
<protein>
    <submittedName>
        <fullName evidence="2">Uncharacterized protein</fullName>
    </submittedName>
</protein>